<evidence type="ECO:0000313" key="1">
    <source>
        <dbReference type="EMBL" id="THD19285.1"/>
    </source>
</evidence>
<keyword evidence="2" id="KW-1185">Reference proteome</keyword>
<dbReference type="EMBL" id="JXXN02006825">
    <property type="protein sequence ID" value="THD19285.1"/>
    <property type="molecule type" value="Genomic_DNA"/>
</dbReference>
<proteinExistence type="predicted"/>
<gene>
    <name evidence="1" type="ORF">D915_010033</name>
</gene>
<dbReference type="Pfam" id="PF06677">
    <property type="entry name" value="Auto_anti-p27"/>
    <property type="match status" value="1"/>
</dbReference>
<accession>A0A2H1BUF2</accession>
<comment type="caution">
    <text evidence="1">The sequence shown here is derived from an EMBL/GenBank/DDBJ whole genome shotgun (WGS) entry which is preliminary data.</text>
</comment>
<organism evidence="1 2">
    <name type="scientific">Fasciola hepatica</name>
    <name type="common">Liver fluke</name>
    <dbReference type="NCBI Taxonomy" id="6192"/>
    <lineage>
        <taxon>Eukaryota</taxon>
        <taxon>Metazoa</taxon>
        <taxon>Spiralia</taxon>
        <taxon>Lophotrochozoa</taxon>
        <taxon>Platyhelminthes</taxon>
        <taxon>Trematoda</taxon>
        <taxon>Digenea</taxon>
        <taxon>Plagiorchiida</taxon>
        <taxon>Echinostomata</taxon>
        <taxon>Echinostomatoidea</taxon>
        <taxon>Fasciolidae</taxon>
        <taxon>Fasciola</taxon>
    </lineage>
</organism>
<protein>
    <submittedName>
        <fullName evidence="1">Uncharacterized protein</fullName>
    </submittedName>
</protein>
<sequence>MSESSMSIINELDVLRDLSEEEKQSIAIQQKRSEKISSLMGQYLLKGWRMLDESCSTCGTILFMPRSGKKYCVACSEVDITSNSDSVLDKTTEVADFRSLEPVTVKPALPAAVGDHATVPVQVNSRGSLLMERPSSRTGQSSTIVMGLRGKLAWCMSCLNEAKSAEEIGQWAEAVRCLAEAADAVHKCSVPLA</sequence>
<dbReference type="Proteomes" id="UP000230066">
    <property type="component" value="Unassembled WGS sequence"/>
</dbReference>
<dbReference type="PANTHER" id="PTHR16537">
    <property type="entry name" value="SJOEGREN SYNDROME/SCLERODERMA AUTOANTIGEN 1"/>
    <property type="match status" value="1"/>
</dbReference>
<dbReference type="PANTHER" id="PTHR16537:SF1">
    <property type="entry name" value="PROTEIN ZNRD2"/>
    <property type="match status" value="1"/>
</dbReference>
<evidence type="ECO:0000313" key="2">
    <source>
        <dbReference type="Proteomes" id="UP000230066"/>
    </source>
</evidence>
<dbReference type="InterPro" id="IPR009563">
    <property type="entry name" value="SSSCA1"/>
</dbReference>
<name>A0A2H1BUF2_FASHE</name>
<reference evidence="1" key="1">
    <citation type="submission" date="2019-03" db="EMBL/GenBank/DDBJ databases">
        <title>Improved annotation for the trematode Fasciola hepatica.</title>
        <authorList>
            <person name="Choi Y.-J."/>
            <person name="Martin J."/>
            <person name="Mitreva M."/>
        </authorList>
    </citation>
    <scope>NUCLEOTIDE SEQUENCE [LARGE SCALE GENOMIC DNA]</scope>
</reference>
<dbReference type="InterPro" id="IPR051888">
    <property type="entry name" value="UPF0148_domain"/>
</dbReference>
<dbReference type="AlphaFoldDB" id="A0A2H1BUF2"/>